<dbReference type="InterPro" id="IPR036388">
    <property type="entry name" value="WH-like_DNA-bd_sf"/>
</dbReference>
<sequence length="193" mass="21783">MQKKISKTPTIVCCDSLEEQARLTTLLAQDYDDVIGCQLSQFEALLQREPCANVVAGWKQPSAELRLIIDVCREKQRPLLVVIKQFLSNDINRLPERMDYVLLPADSDLSLKPWLEHAAIARASLLAMESEIESLAGKLEERKMIEKAKGLLMKMHNVDEESAYKAMRKSAMQSSQTLAQVAKNILITLETLK</sequence>
<dbReference type="InterPro" id="IPR005561">
    <property type="entry name" value="ANTAR"/>
</dbReference>
<dbReference type="InterPro" id="IPR011006">
    <property type="entry name" value="CheY-like_superfamily"/>
</dbReference>
<reference evidence="1" key="1">
    <citation type="journal article" date="2015" name="BMC Genomics">
        <title>Genome mining reveals unlocked bioactive potential of marine Gram-negative bacteria.</title>
        <authorList>
            <person name="Machado H."/>
            <person name="Sonnenschein E.C."/>
            <person name="Melchiorsen J."/>
            <person name="Gram L."/>
        </authorList>
    </citation>
    <scope>NUCLEOTIDE SEQUENCE</scope>
    <source>
        <strain evidence="1">S2052</strain>
    </source>
</reference>
<protein>
    <submittedName>
        <fullName evidence="1">Transcriptional regulator</fullName>
    </submittedName>
</protein>
<dbReference type="PROSITE" id="PS50921">
    <property type="entry name" value="ANTAR"/>
    <property type="match status" value="1"/>
</dbReference>
<dbReference type="SMART" id="SM01012">
    <property type="entry name" value="ANTAR"/>
    <property type="match status" value="1"/>
</dbReference>
<evidence type="ECO:0000313" key="1">
    <source>
        <dbReference type="EMBL" id="KJY73320.1"/>
    </source>
</evidence>
<comment type="caution">
    <text evidence="1">The sequence shown here is derived from an EMBL/GenBank/DDBJ whole genome shotgun (WGS) entry which is preliminary data.</text>
</comment>
<organism evidence="1">
    <name type="scientific">Vibrio coralliilyticus</name>
    <dbReference type="NCBI Taxonomy" id="190893"/>
    <lineage>
        <taxon>Bacteria</taxon>
        <taxon>Pseudomonadati</taxon>
        <taxon>Pseudomonadota</taxon>
        <taxon>Gammaproteobacteria</taxon>
        <taxon>Vibrionales</taxon>
        <taxon>Vibrionaceae</taxon>
        <taxon>Vibrio</taxon>
    </lineage>
</organism>
<dbReference type="AlphaFoldDB" id="A0A837G7X4"/>
<dbReference type="RefSeq" id="WP_021455882.1">
    <property type="nucleotide sequence ID" value="NZ_CP009265.1"/>
</dbReference>
<dbReference type="KEGG" id="vct:JV59_18575"/>
<accession>A0A837G7X4</accession>
<dbReference type="Pfam" id="PF03861">
    <property type="entry name" value="ANTAR"/>
    <property type="match status" value="1"/>
</dbReference>
<dbReference type="Gene3D" id="1.10.10.10">
    <property type="entry name" value="Winged helix-like DNA-binding domain superfamily/Winged helix DNA-binding domain"/>
    <property type="match status" value="1"/>
</dbReference>
<proteinExistence type="predicted"/>
<name>A0A837G7X4_9VIBR</name>
<gene>
    <name evidence="1" type="ORF">TW71_11175</name>
</gene>
<dbReference type="SUPFAM" id="SSF52172">
    <property type="entry name" value="CheY-like"/>
    <property type="match status" value="1"/>
</dbReference>
<dbReference type="EMBL" id="JXXR01000011">
    <property type="protein sequence ID" value="KJY73320.1"/>
    <property type="molecule type" value="Genomic_DNA"/>
</dbReference>
<dbReference type="GO" id="GO:0003723">
    <property type="term" value="F:RNA binding"/>
    <property type="evidence" value="ECO:0007669"/>
    <property type="project" value="InterPro"/>
</dbReference>